<dbReference type="EMBL" id="CP039352">
    <property type="protein sequence ID" value="QCE03885.1"/>
    <property type="molecule type" value="Genomic_DNA"/>
</dbReference>
<dbReference type="GO" id="GO:0005975">
    <property type="term" value="P:carbohydrate metabolic process"/>
    <property type="evidence" value="ECO:0007669"/>
    <property type="project" value="InterPro"/>
</dbReference>
<dbReference type="Gene3D" id="2.60.120.260">
    <property type="entry name" value="Galactose-binding domain-like"/>
    <property type="match status" value="1"/>
</dbReference>
<dbReference type="PANTHER" id="PTHR23421">
    <property type="entry name" value="BETA-GALACTOSIDASE RELATED"/>
    <property type="match status" value="1"/>
</dbReference>
<feature type="signal peptide" evidence="1">
    <location>
        <begin position="1"/>
        <end position="16"/>
    </location>
</feature>
<dbReference type="InterPro" id="IPR008979">
    <property type="entry name" value="Galactose-bd-like_sf"/>
</dbReference>
<keyword evidence="3" id="KW-1185">Reference proteome</keyword>
<evidence type="ECO:0000313" key="3">
    <source>
        <dbReference type="Proteomes" id="UP000501690"/>
    </source>
</evidence>
<evidence type="ECO:0000313" key="2">
    <source>
        <dbReference type="EMBL" id="QCE03885.1"/>
    </source>
</evidence>
<accession>A0A4D6MVG1</accession>
<dbReference type="AlphaFoldDB" id="A0A4D6MVG1"/>
<dbReference type="InterPro" id="IPR001944">
    <property type="entry name" value="Glycoside_Hdrlase_35"/>
</dbReference>
<dbReference type="Proteomes" id="UP000501690">
    <property type="component" value="Linkage Group LG8"/>
</dbReference>
<protein>
    <submittedName>
        <fullName evidence="2">Beta-galactosidase</fullName>
    </submittedName>
</protein>
<dbReference type="GO" id="GO:0004553">
    <property type="term" value="F:hydrolase activity, hydrolyzing O-glycosyl compounds"/>
    <property type="evidence" value="ECO:0007669"/>
    <property type="project" value="InterPro"/>
</dbReference>
<reference evidence="2 3" key="1">
    <citation type="submission" date="2019-04" db="EMBL/GenBank/DDBJ databases">
        <title>An improved genome assembly and genetic linkage map for asparagus bean, Vigna unguiculata ssp. sesquipedialis.</title>
        <authorList>
            <person name="Xia Q."/>
            <person name="Zhang R."/>
            <person name="Dong Y."/>
        </authorList>
    </citation>
    <scope>NUCLEOTIDE SEQUENCE [LARGE SCALE GENOMIC DNA]</scope>
    <source>
        <tissue evidence="2">Leaf</tissue>
    </source>
</reference>
<keyword evidence="1" id="KW-0732">Signal</keyword>
<proteinExistence type="predicted"/>
<organism evidence="2 3">
    <name type="scientific">Vigna unguiculata</name>
    <name type="common">Cowpea</name>
    <dbReference type="NCBI Taxonomy" id="3917"/>
    <lineage>
        <taxon>Eukaryota</taxon>
        <taxon>Viridiplantae</taxon>
        <taxon>Streptophyta</taxon>
        <taxon>Embryophyta</taxon>
        <taxon>Tracheophyta</taxon>
        <taxon>Spermatophyta</taxon>
        <taxon>Magnoliopsida</taxon>
        <taxon>eudicotyledons</taxon>
        <taxon>Gunneridae</taxon>
        <taxon>Pentapetalae</taxon>
        <taxon>rosids</taxon>
        <taxon>fabids</taxon>
        <taxon>Fabales</taxon>
        <taxon>Fabaceae</taxon>
        <taxon>Papilionoideae</taxon>
        <taxon>50 kb inversion clade</taxon>
        <taxon>NPAAA clade</taxon>
        <taxon>indigoferoid/millettioid clade</taxon>
        <taxon>Phaseoleae</taxon>
        <taxon>Vigna</taxon>
    </lineage>
</organism>
<gene>
    <name evidence="2" type="ORF">DEO72_LG8g1914</name>
</gene>
<dbReference type="SUPFAM" id="SSF49785">
    <property type="entry name" value="Galactose-binding domain-like"/>
    <property type="match status" value="1"/>
</dbReference>
<evidence type="ECO:0000256" key="1">
    <source>
        <dbReference type="SAM" id="SignalP"/>
    </source>
</evidence>
<sequence length="142" mass="14944">MEVMVTLLITITIVISIDIEDDVGSQIVLHIESLGQALHAFINGKLAVSGSGNSNKAKVAVDIPIKLVAGKNIIDLLSLTVGLQNYGAFFDTWGAGITGPVILKGLKNGSTVDLSSQQWTYQVGLKYEDLGPSSGSSGQWNS</sequence>
<feature type="chain" id="PRO_5020040976" evidence="1">
    <location>
        <begin position="17"/>
        <end position="142"/>
    </location>
</feature>
<name>A0A4D6MVG1_VIGUN</name>